<gene>
    <name evidence="1" type="ORF">ARMGADRAFT_749667</name>
</gene>
<dbReference type="Proteomes" id="UP000217790">
    <property type="component" value="Unassembled WGS sequence"/>
</dbReference>
<evidence type="ECO:0000313" key="1">
    <source>
        <dbReference type="EMBL" id="PBK95816.1"/>
    </source>
</evidence>
<protein>
    <submittedName>
        <fullName evidence="1">Uncharacterized protein</fullName>
    </submittedName>
</protein>
<sequence>MLETSFGPFRKLRVVTLRLAAWLHSTSLESHIACCSYQEWISSHYSSFGEREFPSLQKCQLMKRTFPLHLTASLGWMREVVASVISVPDITLSVRDIFRCS</sequence>
<organism evidence="1 2">
    <name type="scientific">Armillaria gallica</name>
    <name type="common">Bulbous honey fungus</name>
    <name type="synonym">Armillaria bulbosa</name>
    <dbReference type="NCBI Taxonomy" id="47427"/>
    <lineage>
        <taxon>Eukaryota</taxon>
        <taxon>Fungi</taxon>
        <taxon>Dikarya</taxon>
        <taxon>Basidiomycota</taxon>
        <taxon>Agaricomycotina</taxon>
        <taxon>Agaricomycetes</taxon>
        <taxon>Agaricomycetidae</taxon>
        <taxon>Agaricales</taxon>
        <taxon>Marasmiineae</taxon>
        <taxon>Physalacriaceae</taxon>
        <taxon>Armillaria</taxon>
    </lineage>
</organism>
<dbReference type="InParanoid" id="A0A2H3E842"/>
<dbReference type="EMBL" id="KZ293651">
    <property type="protein sequence ID" value="PBK95816.1"/>
    <property type="molecule type" value="Genomic_DNA"/>
</dbReference>
<keyword evidence="2" id="KW-1185">Reference proteome</keyword>
<name>A0A2H3E842_ARMGA</name>
<proteinExistence type="predicted"/>
<dbReference type="OrthoDB" id="10620233at2759"/>
<dbReference type="AlphaFoldDB" id="A0A2H3E842"/>
<reference evidence="2" key="1">
    <citation type="journal article" date="2017" name="Nat. Ecol. Evol.">
        <title>Genome expansion and lineage-specific genetic innovations in the forest pathogenic fungi Armillaria.</title>
        <authorList>
            <person name="Sipos G."/>
            <person name="Prasanna A.N."/>
            <person name="Walter M.C."/>
            <person name="O'Connor E."/>
            <person name="Balint B."/>
            <person name="Krizsan K."/>
            <person name="Kiss B."/>
            <person name="Hess J."/>
            <person name="Varga T."/>
            <person name="Slot J."/>
            <person name="Riley R."/>
            <person name="Boka B."/>
            <person name="Rigling D."/>
            <person name="Barry K."/>
            <person name="Lee J."/>
            <person name="Mihaltcheva S."/>
            <person name="LaButti K."/>
            <person name="Lipzen A."/>
            <person name="Waldron R."/>
            <person name="Moloney N.M."/>
            <person name="Sperisen C."/>
            <person name="Kredics L."/>
            <person name="Vagvoelgyi C."/>
            <person name="Patrignani A."/>
            <person name="Fitzpatrick D."/>
            <person name="Nagy I."/>
            <person name="Doyle S."/>
            <person name="Anderson J.B."/>
            <person name="Grigoriev I.V."/>
            <person name="Gueldener U."/>
            <person name="Muensterkoetter M."/>
            <person name="Nagy L.G."/>
        </authorList>
    </citation>
    <scope>NUCLEOTIDE SEQUENCE [LARGE SCALE GENOMIC DNA]</scope>
    <source>
        <strain evidence="2">Ar21-2</strain>
    </source>
</reference>
<evidence type="ECO:0000313" key="2">
    <source>
        <dbReference type="Proteomes" id="UP000217790"/>
    </source>
</evidence>
<accession>A0A2H3E842</accession>